<evidence type="ECO:0000256" key="1">
    <source>
        <dbReference type="ARBA" id="ARBA00023117"/>
    </source>
</evidence>
<dbReference type="InterPro" id="IPR036427">
    <property type="entry name" value="Bromodomain-like_sf"/>
</dbReference>
<feature type="region of interest" description="Disordered" evidence="3">
    <location>
        <begin position="167"/>
        <end position="196"/>
    </location>
</feature>
<evidence type="ECO:0000313" key="5">
    <source>
        <dbReference type="EMBL" id="CAD8892727.1"/>
    </source>
</evidence>
<dbReference type="PRINTS" id="PR00503">
    <property type="entry name" value="BROMODOMAIN"/>
</dbReference>
<accession>A0A7S1BQM3</accession>
<dbReference type="InterPro" id="IPR001487">
    <property type="entry name" value="Bromodomain"/>
</dbReference>
<dbReference type="PROSITE" id="PS00633">
    <property type="entry name" value="BROMODOMAIN_1"/>
    <property type="match status" value="1"/>
</dbReference>
<evidence type="ECO:0000256" key="3">
    <source>
        <dbReference type="SAM" id="MobiDB-lite"/>
    </source>
</evidence>
<dbReference type="GO" id="GO:0005669">
    <property type="term" value="C:transcription factor TFIID complex"/>
    <property type="evidence" value="ECO:0007669"/>
    <property type="project" value="InterPro"/>
</dbReference>
<organism evidence="5">
    <name type="scientific">Corethron hystrix</name>
    <dbReference type="NCBI Taxonomy" id="216773"/>
    <lineage>
        <taxon>Eukaryota</taxon>
        <taxon>Sar</taxon>
        <taxon>Stramenopiles</taxon>
        <taxon>Ochrophyta</taxon>
        <taxon>Bacillariophyta</taxon>
        <taxon>Coscinodiscophyceae</taxon>
        <taxon>Corethrophycidae</taxon>
        <taxon>Corethrales</taxon>
        <taxon>Corethraceae</taxon>
        <taxon>Corethron</taxon>
    </lineage>
</organism>
<evidence type="ECO:0000259" key="4">
    <source>
        <dbReference type="PROSITE" id="PS50014"/>
    </source>
</evidence>
<reference evidence="5" key="1">
    <citation type="submission" date="2021-01" db="EMBL/GenBank/DDBJ databases">
        <authorList>
            <person name="Corre E."/>
            <person name="Pelletier E."/>
            <person name="Niang G."/>
            <person name="Scheremetjew M."/>
            <person name="Finn R."/>
            <person name="Kale V."/>
            <person name="Holt S."/>
            <person name="Cochrane G."/>
            <person name="Meng A."/>
            <person name="Brown T."/>
            <person name="Cohen L."/>
        </authorList>
    </citation>
    <scope>NUCLEOTIDE SEQUENCE</scope>
    <source>
        <strain evidence="5">308</strain>
    </source>
</reference>
<feature type="compositionally biased region" description="Acidic residues" evidence="3">
    <location>
        <begin position="554"/>
        <end position="563"/>
    </location>
</feature>
<evidence type="ECO:0000256" key="2">
    <source>
        <dbReference type="PROSITE-ProRule" id="PRU00035"/>
    </source>
</evidence>
<dbReference type="InterPro" id="IPR018359">
    <property type="entry name" value="Bromodomain_CS"/>
</dbReference>
<feature type="compositionally biased region" description="Basic residues" evidence="3">
    <location>
        <begin position="513"/>
        <end position="538"/>
    </location>
</feature>
<name>A0A7S1BQM3_9STRA</name>
<dbReference type="GO" id="GO:0017025">
    <property type="term" value="F:TBP-class protein binding"/>
    <property type="evidence" value="ECO:0007669"/>
    <property type="project" value="InterPro"/>
</dbReference>
<dbReference type="GO" id="GO:0051123">
    <property type="term" value="P:RNA polymerase II preinitiation complex assembly"/>
    <property type="evidence" value="ECO:0007669"/>
    <property type="project" value="TreeGrafter"/>
</dbReference>
<dbReference type="CDD" id="cd04369">
    <property type="entry name" value="Bromodomain"/>
    <property type="match status" value="1"/>
</dbReference>
<proteinExistence type="predicted"/>
<feature type="domain" description="Bromo" evidence="4">
    <location>
        <begin position="411"/>
        <end position="481"/>
    </location>
</feature>
<feature type="compositionally biased region" description="Acidic residues" evidence="3">
    <location>
        <begin position="89"/>
        <end position="109"/>
    </location>
</feature>
<feature type="compositionally biased region" description="Gly residues" evidence="3">
    <location>
        <begin position="183"/>
        <end position="194"/>
    </location>
</feature>
<dbReference type="SUPFAM" id="SSF47370">
    <property type="entry name" value="Bromodomain"/>
    <property type="match status" value="1"/>
</dbReference>
<protein>
    <recommendedName>
        <fullName evidence="4">Bromo domain-containing protein</fullName>
    </recommendedName>
</protein>
<dbReference type="InterPro" id="IPR040240">
    <property type="entry name" value="TAF1"/>
</dbReference>
<dbReference type="Pfam" id="PF00439">
    <property type="entry name" value="Bromodomain"/>
    <property type="match status" value="1"/>
</dbReference>
<dbReference type="AlphaFoldDB" id="A0A7S1BQM3"/>
<dbReference type="GO" id="GO:0016251">
    <property type="term" value="F:RNA polymerase II general transcription initiation factor activity"/>
    <property type="evidence" value="ECO:0007669"/>
    <property type="project" value="InterPro"/>
</dbReference>
<feature type="region of interest" description="Disordered" evidence="3">
    <location>
        <begin position="513"/>
        <end position="563"/>
    </location>
</feature>
<dbReference type="PROSITE" id="PS50014">
    <property type="entry name" value="BROMODOMAIN_2"/>
    <property type="match status" value="1"/>
</dbReference>
<gene>
    <name evidence="5" type="ORF">CHYS00102_LOCUS19936</name>
</gene>
<dbReference type="GO" id="GO:0004402">
    <property type="term" value="F:histone acetyltransferase activity"/>
    <property type="evidence" value="ECO:0007669"/>
    <property type="project" value="InterPro"/>
</dbReference>
<feature type="region of interest" description="Disordered" evidence="3">
    <location>
        <begin position="83"/>
        <end position="109"/>
    </location>
</feature>
<keyword evidence="1 2" id="KW-0103">Bromodomain</keyword>
<dbReference type="Gene3D" id="1.20.920.10">
    <property type="entry name" value="Bromodomain-like"/>
    <property type="match status" value="1"/>
</dbReference>
<dbReference type="PANTHER" id="PTHR13900:SF0">
    <property type="entry name" value="TRANSCRIPTION INITIATION FACTOR TFIID SUBUNIT 1"/>
    <property type="match status" value="1"/>
</dbReference>
<dbReference type="EMBL" id="HBFR01027580">
    <property type="protein sequence ID" value="CAD8892727.1"/>
    <property type="molecule type" value="Transcribed_RNA"/>
</dbReference>
<sequence>MDSNRRRLTPSSDGIGCTLFEICLPERPPTEAVTAWGALLAEKKMKLNEQVQVYKERIQEIWRRQIQALSTDPGHETAAVATEAKTNAEETEEEIVEDESSSDEDEDEDDFADMLDVDEMGEKEASKWTEKSGGLYKAAADLNSMSERHKKDVELSTKDARDLANWRRQQEEEKAALQSGLNAGAGGSAAGGTGNRRLDNYYEGMKREVIRKKIVRTYPDGRQTVHFKFIVQPDEVERIMYEKREKSKKKTMENKKNRHLQKAEKINFREAADGVPVGHAYFEEDDDGYSGRQNAMVAAAGTSKHGRKLTLKINQNSRKQGGGLTNVPAMSKMKTLRRSGNPKIKFGTIMKKNMEHKKHKKRQREEEDAELYSTSVIRRGTSNRAERGAARDRKPHVILAQRFEKLRSAVDRRPHSGPFRRPVSKNLIPQYFDTIKHPIDLQTIRDKAARYDYASSAEFLADFELMRDNAIKFNGAAHGLAKEASEIYECVRTQIEGSADEFERMEEAVQKMHTMRPNKKKKVRAKGRGAKKGKKSFKRNNGGEREKISFQFGEDTESDNDNK</sequence>
<dbReference type="PANTHER" id="PTHR13900">
    <property type="entry name" value="TRANSCRIPTION INITIATION FACTOR TFIID"/>
    <property type="match status" value="1"/>
</dbReference>
<dbReference type="SMART" id="SM00297">
    <property type="entry name" value="BROMO"/>
    <property type="match status" value="1"/>
</dbReference>